<dbReference type="InterPro" id="IPR010982">
    <property type="entry name" value="Lambda_DNA-bd_dom_sf"/>
</dbReference>
<feature type="domain" description="HTH lacI-type" evidence="4">
    <location>
        <begin position="6"/>
        <end position="60"/>
    </location>
</feature>
<protein>
    <submittedName>
        <fullName evidence="5">LacI family transcriptional regulator</fullName>
    </submittedName>
</protein>
<reference evidence="6" key="1">
    <citation type="submission" date="2016-04" db="EMBL/GenBank/DDBJ databases">
        <title>Draft genome sequence of Paludibacter jiangxiensis strain NM7.</title>
        <authorList>
            <person name="Qiu Y."/>
            <person name="Matsuura N."/>
            <person name="Ohashi A."/>
            <person name="Tourlousse M.D."/>
            <person name="Sekiguchi Y."/>
        </authorList>
    </citation>
    <scope>NUCLEOTIDE SEQUENCE [LARGE SCALE GENOMIC DNA]</scope>
    <source>
        <strain evidence="6">NM7</strain>
    </source>
</reference>
<sequence>MPNSQITIKDIAKALNVSVSTVSRALNDSPDLSGATKQQVQEYARQHHYKPNLLALSMKKRESKTIGVIVPQIIHHFFSSVLEGMMDVAEREGFNVLLFRSRDSFEKEQHSVQQLISSQVCGVLTSIAKETTHYEHFQELVDNNIPVVFFDRICVDIPSNRVVIDDYAGALAATEYLIKTGCHRIAFFCSPLNLEISKNRRGGYLDALSKHGIPVDKDLIKICDNYDEAIPVATEMLQSENRPDAFFAVNDETALGILHATKHLHFKIPEEISICGFTDGFAAIASDPQLTTVGQSGQDVGRSAMELLVEKIRHKGDQPLIKNKIIKTKLIVRETTR</sequence>
<dbReference type="PANTHER" id="PTHR30146">
    <property type="entry name" value="LACI-RELATED TRANSCRIPTIONAL REPRESSOR"/>
    <property type="match status" value="1"/>
</dbReference>
<reference evidence="6" key="2">
    <citation type="journal article" date="2017" name="Genome Announc.">
        <title>Draft genome sequence of Paludibacter jiangxiensis NM7(T), a propionate-producing fermentative bacterium.</title>
        <authorList>
            <person name="Qiu Y.-L."/>
            <person name="Tourlousse D.M."/>
            <person name="Matsuura N."/>
            <person name="Ohashi A."/>
            <person name="Sekiguchi Y."/>
        </authorList>
    </citation>
    <scope>NUCLEOTIDE SEQUENCE [LARGE SCALE GENOMIC DNA]</scope>
    <source>
        <strain evidence="6">NM7</strain>
    </source>
</reference>
<dbReference type="CDD" id="cd06267">
    <property type="entry name" value="PBP1_LacI_sugar_binding-like"/>
    <property type="match status" value="1"/>
</dbReference>
<dbReference type="Proteomes" id="UP000076586">
    <property type="component" value="Unassembled WGS sequence"/>
</dbReference>
<dbReference type="PROSITE" id="PS50932">
    <property type="entry name" value="HTH_LACI_2"/>
    <property type="match status" value="1"/>
</dbReference>
<evidence type="ECO:0000259" key="4">
    <source>
        <dbReference type="PROSITE" id="PS50932"/>
    </source>
</evidence>
<dbReference type="Gene3D" id="3.40.50.2300">
    <property type="match status" value="2"/>
</dbReference>
<dbReference type="Pfam" id="PF00532">
    <property type="entry name" value="Peripla_BP_1"/>
    <property type="match status" value="1"/>
</dbReference>
<evidence type="ECO:0000313" key="5">
    <source>
        <dbReference type="EMBL" id="GAT63696.1"/>
    </source>
</evidence>
<dbReference type="InterPro" id="IPR000843">
    <property type="entry name" value="HTH_LacI"/>
</dbReference>
<organism evidence="5 6">
    <name type="scientific">Paludibacter jiangxiensis</name>
    <dbReference type="NCBI Taxonomy" id="681398"/>
    <lineage>
        <taxon>Bacteria</taxon>
        <taxon>Pseudomonadati</taxon>
        <taxon>Bacteroidota</taxon>
        <taxon>Bacteroidia</taxon>
        <taxon>Bacteroidales</taxon>
        <taxon>Paludibacteraceae</taxon>
        <taxon>Paludibacter</taxon>
    </lineage>
</organism>
<dbReference type="STRING" id="681398.PJIAN_4237"/>
<dbReference type="OrthoDB" id="9803256at2"/>
<keyword evidence="2" id="KW-0238">DNA-binding</keyword>
<keyword evidence="6" id="KW-1185">Reference proteome</keyword>
<evidence type="ECO:0000256" key="3">
    <source>
        <dbReference type="ARBA" id="ARBA00023163"/>
    </source>
</evidence>
<dbReference type="Gene3D" id="1.10.260.40">
    <property type="entry name" value="lambda repressor-like DNA-binding domains"/>
    <property type="match status" value="1"/>
</dbReference>
<dbReference type="AlphaFoldDB" id="A0A171AGJ9"/>
<dbReference type="RefSeq" id="WP_068705135.1">
    <property type="nucleotide sequence ID" value="NZ_BDCR01000004.1"/>
</dbReference>
<keyword evidence="3" id="KW-0804">Transcription</keyword>
<name>A0A171AGJ9_9BACT</name>
<dbReference type="EMBL" id="BDCR01000004">
    <property type="protein sequence ID" value="GAT63696.1"/>
    <property type="molecule type" value="Genomic_DNA"/>
</dbReference>
<dbReference type="PANTHER" id="PTHR30146:SF109">
    <property type="entry name" value="HTH-TYPE TRANSCRIPTIONAL REGULATOR GALS"/>
    <property type="match status" value="1"/>
</dbReference>
<evidence type="ECO:0000313" key="6">
    <source>
        <dbReference type="Proteomes" id="UP000076586"/>
    </source>
</evidence>
<dbReference type="InterPro" id="IPR001761">
    <property type="entry name" value="Peripla_BP/Lac1_sug-bd_dom"/>
</dbReference>
<dbReference type="SMART" id="SM00354">
    <property type="entry name" value="HTH_LACI"/>
    <property type="match status" value="1"/>
</dbReference>
<evidence type="ECO:0000256" key="2">
    <source>
        <dbReference type="ARBA" id="ARBA00023125"/>
    </source>
</evidence>
<accession>A0A171AGJ9</accession>
<dbReference type="CDD" id="cd01392">
    <property type="entry name" value="HTH_LacI"/>
    <property type="match status" value="1"/>
</dbReference>
<comment type="caution">
    <text evidence="5">The sequence shown here is derived from an EMBL/GenBank/DDBJ whole genome shotgun (WGS) entry which is preliminary data.</text>
</comment>
<dbReference type="SUPFAM" id="SSF47413">
    <property type="entry name" value="lambda repressor-like DNA-binding domains"/>
    <property type="match status" value="1"/>
</dbReference>
<evidence type="ECO:0000256" key="1">
    <source>
        <dbReference type="ARBA" id="ARBA00023015"/>
    </source>
</evidence>
<dbReference type="GO" id="GO:0000976">
    <property type="term" value="F:transcription cis-regulatory region binding"/>
    <property type="evidence" value="ECO:0007669"/>
    <property type="project" value="TreeGrafter"/>
</dbReference>
<keyword evidence="1" id="KW-0805">Transcription regulation</keyword>
<proteinExistence type="predicted"/>
<dbReference type="Pfam" id="PF00356">
    <property type="entry name" value="LacI"/>
    <property type="match status" value="1"/>
</dbReference>
<gene>
    <name evidence="5" type="ORF">PJIAN_4237</name>
</gene>
<dbReference type="GO" id="GO:0003700">
    <property type="term" value="F:DNA-binding transcription factor activity"/>
    <property type="evidence" value="ECO:0007669"/>
    <property type="project" value="TreeGrafter"/>
</dbReference>
<dbReference type="SUPFAM" id="SSF53822">
    <property type="entry name" value="Periplasmic binding protein-like I"/>
    <property type="match status" value="1"/>
</dbReference>
<dbReference type="InterPro" id="IPR028082">
    <property type="entry name" value="Peripla_BP_I"/>
</dbReference>